<name>A0A0A9CEK7_ARUDO</name>
<evidence type="ECO:0000313" key="1">
    <source>
        <dbReference type="EMBL" id="JAD74734.1"/>
    </source>
</evidence>
<organism evidence="1">
    <name type="scientific">Arundo donax</name>
    <name type="common">Giant reed</name>
    <name type="synonym">Donax arundinaceus</name>
    <dbReference type="NCBI Taxonomy" id="35708"/>
    <lineage>
        <taxon>Eukaryota</taxon>
        <taxon>Viridiplantae</taxon>
        <taxon>Streptophyta</taxon>
        <taxon>Embryophyta</taxon>
        <taxon>Tracheophyta</taxon>
        <taxon>Spermatophyta</taxon>
        <taxon>Magnoliopsida</taxon>
        <taxon>Liliopsida</taxon>
        <taxon>Poales</taxon>
        <taxon>Poaceae</taxon>
        <taxon>PACMAD clade</taxon>
        <taxon>Arundinoideae</taxon>
        <taxon>Arundineae</taxon>
        <taxon>Arundo</taxon>
    </lineage>
</organism>
<dbReference type="AlphaFoldDB" id="A0A0A9CEK7"/>
<reference evidence="1" key="1">
    <citation type="submission" date="2014-09" db="EMBL/GenBank/DDBJ databases">
        <authorList>
            <person name="Magalhaes I.L.F."/>
            <person name="Oliveira U."/>
            <person name="Santos F.R."/>
            <person name="Vidigal T.H.D.A."/>
            <person name="Brescovit A.D."/>
            <person name="Santos A.J."/>
        </authorList>
    </citation>
    <scope>NUCLEOTIDE SEQUENCE</scope>
    <source>
        <tissue evidence="1">Shoot tissue taken approximately 20 cm above the soil surface</tissue>
    </source>
</reference>
<accession>A0A0A9CEK7</accession>
<sequence length="63" mass="6727">MKERFVTGDNASAMTPTSALLSGSHNVMTVSAATARTDPSAEKAAAVIGFFLYEPTDWHLQPE</sequence>
<dbReference type="EMBL" id="GBRH01223161">
    <property type="protein sequence ID" value="JAD74734.1"/>
    <property type="molecule type" value="Transcribed_RNA"/>
</dbReference>
<reference evidence="1" key="2">
    <citation type="journal article" date="2015" name="Data Brief">
        <title>Shoot transcriptome of the giant reed, Arundo donax.</title>
        <authorList>
            <person name="Barrero R.A."/>
            <person name="Guerrero F.D."/>
            <person name="Moolhuijzen P."/>
            <person name="Goolsby J.A."/>
            <person name="Tidwell J."/>
            <person name="Bellgard S.E."/>
            <person name="Bellgard M.I."/>
        </authorList>
    </citation>
    <scope>NUCLEOTIDE SEQUENCE</scope>
    <source>
        <tissue evidence="1">Shoot tissue taken approximately 20 cm above the soil surface</tissue>
    </source>
</reference>
<protein>
    <submittedName>
        <fullName evidence="1">Uncharacterized protein</fullName>
    </submittedName>
</protein>
<proteinExistence type="predicted"/>
<dbReference type="EMBL" id="GBRH01221181">
    <property type="protein sequence ID" value="JAD76714.1"/>
    <property type="molecule type" value="Transcribed_RNA"/>
</dbReference>